<dbReference type="GeneID" id="4840425"/>
<dbReference type="InParanoid" id="A3LYQ6"/>
<organism evidence="3 4">
    <name type="scientific">Scheffersomyces stipitis (strain ATCC 58785 / CBS 6054 / NBRC 10063 / NRRL Y-11545)</name>
    <name type="common">Yeast</name>
    <name type="synonym">Pichia stipitis</name>
    <dbReference type="NCBI Taxonomy" id="322104"/>
    <lineage>
        <taxon>Eukaryota</taxon>
        <taxon>Fungi</taxon>
        <taxon>Dikarya</taxon>
        <taxon>Ascomycota</taxon>
        <taxon>Saccharomycotina</taxon>
        <taxon>Pichiomycetes</taxon>
        <taxon>Debaryomycetaceae</taxon>
        <taxon>Scheffersomyces</taxon>
    </lineage>
</organism>
<gene>
    <name evidence="3" type="ORF">PICST_63037</name>
</gene>
<dbReference type="PANTHER" id="PTHR33119">
    <property type="entry name" value="IFI3P"/>
    <property type="match status" value="1"/>
</dbReference>
<dbReference type="InterPro" id="IPR025340">
    <property type="entry name" value="DUF4246"/>
</dbReference>
<keyword evidence="4" id="KW-1185">Reference proteome</keyword>
<evidence type="ECO:0000313" key="3">
    <source>
        <dbReference type="EMBL" id="ABN68212.2"/>
    </source>
</evidence>
<dbReference type="Pfam" id="PF21666">
    <property type="entry name" value="DUF4246_N"/>
    <property type="match status" value="1"/>
</dbReference>
<dbReference type="AlphaFoldDB" id="A3LYQ6"/>
<dbReference type="OrthoDB" id="415532at2759"/>
<feature type="domain" description="DUF4246" evidence="1">
    <location>
        <begin position="79"/>
        <end position="489"/>
    </location>
</feature>
<sequence>MYRRPKIASKSPFKHPWWAAYTGVGPTIKCKDEWLIIEISNSIRQKPNWKAKYKDPTISAKWKQEVKDFYNDRTKLIDEVIDYVFLELEWYEKTEHDFPGFKGKEYSIGCDDKIVFADKAIDPQLAATFKRDIDKLAESFGGDLDYHPKTDNKVIDLVHPSLFPLQYGITPIYSSNKNQVEVVEYEEKIEFFKNAVMPFGISKNFQWLPALLSFNKASSSFEFISYINNLHPAKHAKLYSSIQAIFNSVLPGLNYILSKAVSKEYIRIEIPKYNDAYSDEYKQKLEDIWNGEDAVADEIWDELQDNRVNYLKTFTPIYDQGPIIDKEIDVVRDFQKLKVIVKLANIELTPERPTYEGGAWHVEGTINEDIVATVLYYYDSENITESKLKFRTGFEDPEYEQNDDDYGREIFGVNDEDLMVKELGHVISREDRVVIFPNIFQHQVDTFELADKSKKGHRKILCFFIVDPYNDLVVTTDQVPPQQKEWWDDLGLFKEHDEDAKAGPLNSTLISDNIMKQILDLKKGNIWPIDLTSAKKVREALMDERTAADNDPQVSDLGAFKRQFSLCEH</sequence>
<dbReference type="Pfam" id="PF14033">
    <property type="entry name" value="DUF4246"/>
    <property type="match status" value="1"/>
</dbReference>
<dbReference type="PANTHER" id="PTHR33119:SF1">
    <property type="entry name" value="FE2OG DIOXYGENASE DOMAIN-CONTAINING PROTEIN"/>
    <property type="match status" value="1"/>
</dbReference>
<dbReference type="KEGG" id="pic:PICST_63037"/>
<evidence type="ECO:0000259" key="2">
    <source>
        <dbReference type="Pfam" id="PF21666"/>
    </source>
</evidence>
<evidence type="ECO:0000313" key="4">
    <source>
        <dbReference type="Proteomes" id="UP000002258"/>
    </source>
</evidence>
<dbReference type="InterPro" id="IPR049192">
    <property type="entry name" value="DUF4246_C"/>
</dbReference>
<feature type="domain" description="DUF4246" evidence="2">
    <location>
        <begin position="7"/>
        <end position="65"/>
    </location>
</feature>
<name>A3LYQ6_PICST</name>
<reference evidence="3 4" key="1">
    <citation type="journal article" date="2007" name="Nat. Biotechnol.">
        <title>Genome sequence of the lignocellulose-bioconverting and xylose-fermenting yeast Pichia stipitis.</title>
        <authorList>
            <person name="Jeffries T.W."/>
            <person name="Grigoriev I.V."/>
            <person name="Grimwood J."/>
            <person name="Laplaza J.M."/>
            <person name="Aerts A."/>
            <person name="Salamov A."/>
            <person name="Schmutz J."/>
            <person name="Lindquist E."/>
            <person name="Dehal P."/>
            <person name="Shapiro H."/>
            <person name="Jin Y.S."/>
            <person name="Passoth V."/>
            <person name="Richardson P.M."/>
        </authorList>
    </citation>
    <scope>NUCLEOTIDE SEQUENCE [LARGE SCALE GENOMIC DNA]</scope>
    <source>
        <strain evidence="4">ATCC 58785 / CBS 6054 / NBRC 10063 / NRRL Y-11545</strain>
    </source>
</reference>
<dbReference type="OMA" id="GYDWEPS"/>
<dbReference type="InterPro" id="IPR049207">
    <property type="entry name" value="DUF4246_N"/>
</dbReference>
<accession>A3LYQ6</accession>
<evidence type="ECO:0000259" key="1">
    <source>
        <dbReference type="Pfam" id="PF14033"/>
    </source>
</evidence>
<dbReference type="RefSeq" id="XP_001386241.2">
    <property type="nucleotide sequence ID" value="XM_001386204.1"/>
</dbReference>
<dbReference type="eggNOG" id="ENOG502QQIE">
    <property type="taxonomic scope" value="Eukaryota"/>
</dbReference>
<dbReference type="STRING" id="322104.A3LYQ6"/>
<dbReference type="Proteomes" id="UP000002258">
    <property type="component" value="Chromosome 7"/>
</dbReference>
<dbReference type="EMBL" id="CP000501">
    <property type="protein sequence ID" value="ABN68212.2"/>
    <property type="molecule type" value="Genomic_DNA"/>
</dbReference>
<protein>
    <submittedName>
        <fullName evidence="3">Uncharacterized protein</fullName>
    </submittedName>
</protein>
<dbReference type="HOGENOM" id="CLU_012066_2_0_1"/>
<proteinExistence type="predicted"/>